<evidence type="ECO:0000256" key="2">
    <source>
        <dbReference type="ARBA" id="ARBA00022692"/>
    </source>
</evidence>
<dbReference type="RefSeq" id="WP_209884287.1">
    <property type="nucleotide sequence ID" value="NZ_JAGGMR010000001.1"/>
</dbReference>
<comment type="subcellular location">
    <subcellularLocation>
        <location evidence="1">Membrane</location>
        <topology evidence="1">Multi-pass membrane protein</topology>
    </subcellularLocation>
</comment>
<keyword evidence="3 5" id="KW-1133">Transmembrane helix</keyword>
<gene>
    <name evidence="6" type="ORF">BJ987_000496</name>
</gene>
<name>A0ABS4Q8W2_9NOCA</name>
<keyword evidence="4 5" id="KW-0472">Membrane</keyword>
<feature type="transmembrane region" description="Helical" evidence="5">
    <location>
        <begin position="65"/>
        <end position="82"/>
    </location>
</feature>
<sequence>MTEAEVTGRHRAVEIVEPESAGRRFVGQSQYWLACVFVIGWTGVICGGLAVQFGSWDYPCPLCMLQRMFMALAALGAAIIVRKGMLGIITSRDYMTGWGLALLGCVAGGFTAWRQTMLHINDWQQPNGPVGYGSAVLGLHLYVWAWVLFVAAIFAIGLVLSFGHDTAAPGFAATGGQRVIGRLALWFLGLVLIVNLIAVFCLEGLHWFLPDDPDKYQLFYDLGIR</sequence>
<evidence type="ECO:0000313" key="7">
    <source>
        <dbReference type="Proteomes" id="UP001519325"/>
    </source>
</evidence>
<dbReference type="InterPro" id="IPR023380">
    <property type="entry name" value="DsbB-like_sf"/>
</dbReference>
<dbReference type="Gene3D" id="1.20.1550.10">
    <property type="entry name" value="DsbB-like"/>
    <property type="match status" value="1"/>
</dbReference>
<keyword evidence="7" id="KW-1185">Reference proteome</keyword>
<evidence type="ECO:0000256" key="4">
    <source>
        <dbReference type="ARBA" id="ARBA00023136"/>
    </source>
</evidence>
<comment type="caution">
    <text evidence="6">The sequence shown here is derived from an EMBL/GenBank/DDBJ whole genome shotgun (WGS) entry which is preliminary data.</text>
</comment>
<organism evidence="6 7">
    <name type="scientific">Nocardia goodfellowii</name>
    <dbReference type="NCBI Taxonomy" id="882446"/>
    <lineage>
        <taxon>Bacteria</taxon>
        <taxon>Bacillati</taxon>
        <taxon>Actinomycetota</taxon>
        <taxon>Actinomycetes</taxon>
        <taxon>Mycobacteriales</taxon>
        <taxon>Nocardiaceae</taxon>
        <taxon>Nocardia</taxon>
    </lineage>
</organism>
<feature type="transmembrane region" description="Helical" evidence="5">
    <location>
        <begin position="183"/>
        <end position="209"/>
    </location>
</feature>
<dbReference type="EMBL" id="JAGGMR010000001">
    <property type="protein sequence ID" value="MBP2187595.1"/>
    <property type="molecule type" value="Genomic_DNA"/>
</dbReference>
<accession>A0ABS4Q8W2</accession>
<dbReference type="Proteomes" id="UP001519325">
    <property type="component" value="Unassembled WGS sequence"/>
</dbReference>
<evidence type="ECO:0000313" key="6">
    <source>
        <dbReference type="EMBL" id="MBP2187595.1"/>
    </source>
</evidence>
<protein>
    <submittedName>
        <fullName evidence="6">Disulfide bond formation protein DsbB</fullName>
    </submittedName>
</protein>
<reference evidence="6 7" key="1">
    <citation type="submission" date="2021-03" db="EMBL/GenBank/DDBJ databases">
        <title>Sequencing the genomes of 1000 actinobacteria strains.</title>
        <authorList>
            <person name="Klenk H.-P."/>
        </authorList>
    </citation>
    <scope>NUCLEOTIDE SEQUENCE [LARGE SCALE GENOMIC DNA]</scope>
    <source>
        <strain evidence="6 7">DSM 45516</strain>
    </source>
</reference>
<evidence type="ECO:0000256" key="3">
    <source>
        <dbReference type="ARBA" id="ARBA00022989"/>
    </source>
</evidence>
<feature type="transmembrane region" description="Helical" evidence="5">
    <location>
        <begin position="141"/>
        <end position="162"/>
    </location>
</feature>
<feature type="transmembrane region" description="Helical" evidence="5">
    <location>
        <begin position="94"/>
        <end position="113"/>
    </location>
</feature>
<evidence type="ECO:0000256" key="1">
    <source>
        <dbReference type="ARBA" id="ARBA00004141"/>
    </source>
</evidence>
<proteinExistence type="predicted"/>
<keyword evidence="2 5" id="KW-0812">Transmembrane</keyword>
<dbReference type="InterPro" id="IPR003752">
    <property type="entry name" value="DiS_bond_form_DsbB/BdbC"/>
</dbReference>
<dbReference type="Pfam" id="PF02600">
    <property type="entry name" value="DsbB"/>
    <property type="match status" value="1"/>
</dbReference>
<evidence type="ECO:0000256" key="5">
    <source>
        <dbReference type="SAM" id="Phobius"/>
    </source>
</evidence>
<feature type="transmembrane region" description="Helical" evidence="5">
    <location>
        <begin position="31"/>
        <end position="53"/>
    </location>
</feature>
<dbReference type="SUPFAM" id="SSF158442">
    <property type="entry name" value="DsbB-like"/>
    <property type="match status" value="1"/>
</dbReference>